<dbReference type="InterPro" id="IPR005055">
    <property type="entry name" value="A10/PebIII"/>
</dbReference>
<keyword evidence="2" id="KW-1185">Reference proteome</keyword>
<dbReference type="KEGG" id="tpal:117648405"/>
<name>A0A6P8Z2T7_THRPL</name>
<accession>A0A6P8Z2T7</accession>
<dbReference type="Gene3D" id="1.10.2080.10">
    <property type="entry name" value="Insect odorant-binding protein A10/Ejaculatory bulb-specific protein 3"/>
    <property type="match status" value="1"/>
</dbReference>
<dbReference type="OrthoDB" id="6344725at2759"/>
<evidence type="ECO:0000313" key="3">
    <source>
        <dbReference type="RefSeq" id="XP_034246803.1"/>
    </source>
</evidence>
<dbReference type="Proteomes" id="UP000515158">
    <property type="component" value="Unplaced"/>
</dbReference>
<keyword evidence="1" id="KW-0732">Signal</keyword>
<reference evidence="3" key="1">
    <citation type="submission" date="2025-08" db="UniProtKB">
        <authorList>
            <consortium name="RefSeq"/>
        </authorList>
    </citation>
    <scope>IDENTIFICATION</scope>
    <source>
        <tissue evidence="3">Total insect</tissue>
    </source>
</reference>
<dbReference type="SUPFAM" id="SSF100910">
    <property type="entry name" value="Chemosensory protein Csp2"/>
    <property type="match status" value="1"/>
</dbReference>
<feature type="signal peptide" evidence="1">
    <location>
        <begin position="1"/>
        <end position="25"/>
    </location>
</feature>
<dbReference type="PANTHER" id="PTHR11257:SF13">
    <property type="entry name" value="GEO07322P1"/>
    <property type="match status" value="1"/>
</dbReference>
<dbReference type="AlphaFoldDB" id="A0A6P8Z2T7"/>
<protein>
    <submittedName>
        <fullName evidence="3">Ejaculatory bulb-specific protein 3-like</fullName>
    </submittedName>
</protein>
<gene>
    <name evidence="3" type="primary">LOC117648405</name>
</gene>
<dbReference type="GeneID" id="117648405"/>
<dbReference type="PANTHER" id="PTHR11257">
    <property type="entry name" value="CHEMOSENSORY PROTEIN-RELATED"/>
    <property type="match status" value="1"/>
</dbReference>
<sequence length="123" mass="13216">MSKLQLSAAVAALAALAALAPSTRAQKLTAATIRAQDVDSILSNDRLLSSFVNCVLDKKPCSQDGRELRKSIPQALSTGCASCSPNQKVLTERVIRHLRAKRPRDWAALTAKYDPSESASHSE</sequence>
<dbReference type="InParanoid" id="A0A6P8Z2T7"/>
<dbReference type="Pfam" id="PF03392">
    <property type="entry name" value="OS-D"/>
    <property type="match status" value="1"/>
</dbReference>
<dbReference type="InterPro" id="IPR036682">
    <property type="entry name" value="OS_D_A10/PebIII_sf"/>
</dbReference>
<proteinExistence type="predicted"/>
<evidence type="ECO:0000313" key="2">
    <source>
        <dbReference type="Proteomes" id="UP000515158"/>
    </source>
</evidence>
<organism evidence="3">
    <name type="scientific">Thrips palmi</name>
    <name type="common">Melon thrips</name>
    <dbReference type="NCBI Taxonomy" id="161013"/>
    <lineage>
        <taxon>Eukaryota</taxon>
        <taxon>Metazoa</taxon>
        <taxon>Ecdysozoa</taxon>
        <taxon>Arthropoda</taxon>
        <taxon>Hexapoda</taxon>
        <taxon>Insecta</taxon>
        <taxon>Pterygota</taxon>
        <taxon>Neoptera</taxon>
        <taxon>Paraneoptera</taxon>
        <taxon>Thysanoptera</taxon>
        <taxon>Terebrantia</taxon>
        <taxon>Thripoidea</taxon>
        <taxon>Thripidae</taxon>
        <taxon>Thrips</taxon>
    </lineage>
</organism>
<dbReference type="RefSeq" id="XP_034246803.1">
    <property type="nucleotide sequence ID" value="XM_034390912.1"/>
</dbReference>
<evidence type="ECO:0000256" key="1">
    <source>
        <dbReference type="SAM" id="SignalP"/>
    </source>
</evidence>
<feature type="chain" id="PRO_5027551663" evidence="1">
    <location>
        <begin position="26"/>
        <end position="123"/>
    </location>
</feature>